<dbReference type="EC" id="3.2.2.n1" evidence="1"/>
<dbReference type="EMBL" id="MHSH01000045">
    <property type="protein sequence ID" value="OHA40729.1"/>
    <property type="molecule type" value="Genomic_DNA"/>
</dbReference>
<dbReference type="Pfam" id="PF03641">
    <property type="entry name" value="Lysine_decarbox"/>
    <property type="match status" value="1"/>
</dbReference>
<dbReference type="SUPFAM" id="SSF102405">
    <property type="entry name" value="MCP/YpsA-like"/>
    <property type="match status" value="1"/>
</dbReference>
<organism evidence="2 3">
    <name type="scientific">Candidatus Taylorbacteria bacterium RIFCSPLOWO2_02_FULL_46_40</name>
    <dbReference type="NCBI Taxonomy" id="1802329"/>
    <lineage>
        <taxon>Bacteria</taxon>
        <taxon>Candidatus Tayloriibacteriota</taxon>
    </lineage>
</organism>
<dbReference type="PANTHER" id="PTHR43393">
    <property type="entry name" value="CYTOKININ RIBOSIDE 5'-MONOPHOSPHATE PHOSPHORIBOHYDROLASE"/>
    <property type="match status" value="1"/>
</dbReference>
<name>A0A1G2NZ40_9BACT</name>
<reference evidence="2 3" key="1">
    <citation type="journal article" date="2016" name="Nat. Commun.">
        <title>Thousands of microbial genomes shed light on interconnected biogeochemical processes in an aquifer system.</title>
        <authorList>
            <person name="Anantharaman K."/>
            <person name="Brown C.T."/>
            <person name="Hug L.A."/>
            <person name="Sharon I."/>
            <person name="Castelle C.J."/>
            <person name="Probst A.J."/>
            <person name="Thomas B.C."/>
            <person name="Singh A."/>
            <person name="Wilkins M.J."/>
            <person name="Karaoz U."/>
            <person name="Brodie E.L."/>
            <person name="Williams K.H."/>
            <person name="Hubbard S.S."/>
            <person name="Banfield J.F."/>
        </authorList>
    </citation>
    <scope>NUCLEOTIDE SEQUENCE [LARGE SCALE GENOMIC DNA]</scope>
</reference>
<keyword evidence="1" id="KW-0203">Cytokinin biosynthesis</keyword>
<gene>
    <name evidence="2" type="ORF">A3H68_02725</name>
</gene>
<dbReference type="GO" id="GO:0009691">
    <property type="term" value="P:cytokinin biosynthetic process"/>
    <property type="evidence" value="ECO:0007669"/>
    <property type="project" value="UniProtKB-UniRule"/>
</dbReference>
<evidence type="ECO:0000313" key="3">
    <source>
        <dbReference type="Proteomes" id="UP000176429"/>
    </source>
</evidence>
<dbReference type="GO" id="GO:0016787">
    <property type="term" value="F:hydrolase activity"/>
    <property type="evidence" value="ECO:0007669"/>
    <property type="project" value="UniProtKB-KW"/>
</dbReference>
<evidence type="ECO:0000256" key="1">
    <source>
        <dbReference type="RuleBase" id="RU363015"/>
    </source>
</evidence>
<sequence length="215" mass="24471">MHKRLTLIHKELSDGFKFISNYDKSVSIFGSARFKENNQHYIQAQALARKLAIGGFTIVTGAGPGIMEAANRGAMEVDPKKSVGLNIILPIPQPENRFVGDYIDFYYFFSRKVMMSFAADAYIYFPGGFGTLDEFFEIITLVQTKKIRKVPIILVGNDYWKPLDKFIKNELILKHGAIREDEAALYTITEKNEEIVRIVEESWDGTLTNEYKGLV</sequence>
<comment type="similarity">
    <text evidence="1">Belongs to the LOG family.</text>
</comment>
<dbReference type="PANTHER" id="PTHR43393:SF2">
    <property type="entry name" value="CYTOKININ RIBOSIDE 5'-MONOPHOSPHATE PHOSPHORIBOHYDROLASE"/>
    <property type="match status" value="1"/>
</dbReference>
<evidence type="ECO:0000313" key="2">
    <source>
        <dbReference type="EMBL" id="OHA40729.1"/>
    </source>
</evidence>
<dbReference type="Gene3D" id="3.40.50.450">
    <property type="match status" value="1"/>
</dbReference>
<proteinExistence type="inferred from homology"/>
<protein>
    <recommendedName>
        <fullName evidence="1">Cytokinin riboside 5'-monophosphate phosphoribohydrolase</fullName>
        <ecNumber evidence="1">3.2.2.n1</ecNumber>
    </recommendedName>
</protein>
<dbReference type="NCBIfam" id="TIGR00730">
    <property type="entry name" value="Rossman fold protein, TIGR00730 family"/>
    <property type="match status" value="1"/>
</dbReference>
<dbReference type="InterPro" id="IPR052341">
    <property type="entry name" value="LOG_family_nucleotidases"/>
</dbReference>
<keyword evidence="1" id="KW-0378">Hydrolase</keyword>
<dbReference type="Proteomes" id="UP000176429">
    <property type="component" value="Unassembled WGS sequence"/>
</dbReference>
<dbReference type="InterPro" id="IPR005269">
    <property type="entry name" value="LOG"/>
</dbReference>
<comment type="caution">
    <text evidence="2">The sequence shown here is derived from an EMBL/GenBank/DDBJ whole genome shotgun (WGS) entry which is preliminary data.</text>
</comment>
<dbReference type="GO" id="GO:0005829">
    <property type="term" value="C:cytosol"/>
    <property type="evidence" value="ECO:0007669"/>
    <property type="project" value="TreeGrafter"/>
</dbReference>
<accession>A0A1G2NZ40</accession>
<dbReference type="InterPro" id="IPR031100">
    <property type="entry name" value="LOG_fam"/>
</dbReference>
<dbReference type="AlphaFoldDB" id="A0A1G2NZ40"/>